<protein>
    <submittedName>
        <fullName evidence="1">DUF5919 domain-containing protein</fullName>
    </submittedName>
</protein>
<dbReference type="InterPro" id="IPR010982">
    <property type="entry name" value="Lambda_DNA-bd_dom_sf"/>
</dbReference>
<reference evidence="2" key="1">
    <citation type="journal article" date="2019" name="Int. J. Syst. Evol. Microbiol.">
        <title>The Global Catalogue of Microorganisms (GCM) 10K type strain sequencing project: providing services to taxonomists for standard genome sequencing and annotation.</title>
        <authorList>
            <consortium name="The Broad Institute Genomics Platform"/>
            <consortium name="The Broad Institute Genome Sequencing Center for Infectious Disease"/>
            <person name="Wu L."/>
            <person name="Ma J."/>
        </authorList>
    </citation>
    <scope>NUCLEOTIDE SEQUENCE [LARGE SCALE GENOMIC DNA]</scope>
    <source>
        <strain evidence="2">JCM 16702</strain>
    </source>
</reference>
<name>A0ABP7VF67_9ACTN</name>
<comment type="caution">
    <text evidence="1">The sequence shown here is derived from an EMBL/GenBank/DDBJ whole genome shotgun (WGS) entry which is preliminary data.</text>
</comment>
<dbReference type="CDD" id="cd00093">
    <property type="entry name" value="HTH_XRE"/>
    <property type="match status" value="1"/>
</dbReference>
<accession>A0ABP7VF67</accession>
<evidence type="ECO:0000313" key="1">
    <source>
        <dbReference type="EMBL" id="GAA4065877.1"/>
    </source>
</evidence>
<proteinExistence type="predicted"/>
<gene>
    <name evidence="1" type="ORF">GCM10022214_20110</name>
</gene>
<keyword evidence="2" id="KW-1185">Reference proteome</keyword>
<dbReference type="Gene3D" id="1.10.260.40">
    <property type="entry name" value="lambda repressor-like DNA-binding domains"/>
    <property type="match status" value="1"/>
</dbReference>
<sequence length="232" mass="25818">MAALAEHIGVDPKTVERWITKDRVPYRRHRYAVASRLGVDETYLWPDALTKEQVTSASGSEIVTIYPHRWAVPRDAWGRLFADATSEIGILVYSGLFLAEDAGAQRVLADKARSGVRVRILLGNPDAPQVAERGADEGIGESMASKIRNVIVLYKPLRGIDNVEIRLHSTVLYNSIYFADDQVLINTHVYGVPASNAPCWHLRKVPGGEIVNTYLESFERVWDGARPLQPGE</sequence>
<evidence type="ECO:0000313" key="2">
    <source>
        <dbReference type="Proteomes" id="UP001500683"/>
    </source>
</evidence>
<dbReference type="EMBL" id="BAAAZG010000009">
    <property type="protein sequence ID" value="GAA4065877.1"/>
    <property type="molecule type" value="Genomic_DNA"/>
</dbReference>
<dbReference type="Proteomes" id="UP001500683">
    <property type="component" value="Unassembled WGS sequence"/>
</dbReference>
<organism evidence="1 2">
    <name type="scientific">Actinomadura miaoliensis</name>
    <dbReference type="NCBI Taxonomy" id="430685"/>
    <lineage>
        <taxon>Bacteria</taxon>
        <taxon>Bacillati</taxon>
        <taxon>Actinomycetota</taxon>
        <taxon>Actinomycetes</taxon>
        <taxon>Streptosporangiales</taxon>
        <taxon>Thermomonosporaceae</taxon>
        <taxon>Actinomadura</taxon>
    </lineage>
</organism>
<dbReference type="InterPro" id="IPR001387">
    <property type="entry name" value="Cro/C1-type_HTH"/>
</dbReference>